<dbReference type="GO" id="GO:0004565">
    <property type="term" value="F:beta-galactosidase activity"/>
    <property type="evidence" value="ECO:0007669"/>
    <property type="project" value="InterPro"/>
</dbReference>
<evidence type="ECO:0000313" key="6">
    <source>
        <dbReference type="EMBL" id="SFS73356.1"/>
    </source>
</evidence>
<dbReference type="SUPFAM" id="SSF51445">
    <property type="entry name" value="(Trans)glycosidases"/>
    <property type="match status" value="1"/>
</dbReference>
<dbReference type="PANTHER" id="PTHR12631">
    <property type="entry name" value="ALPHA-L-IDURONIDASE"/>
    <property type="match status" value="1"/>
</dbReference>
<dbReference type="PANTHER" id="PTHR12631:SF10">
    <property type="entry name" value="BETA-XYLOSIDASE-LIKE PROTEIN-RELATED"/>
    <property type="match status" value="1"/>
</dbReference>
<feature type="transmembrane region" description="Helical" evidence="4">
    <location>
        <begin position="102"/>
        <end position="123"/>
    </location>
</feature>
<dbReference type="InterPro" id="IPR013529">
    <property type="entry name" value="Glyco_hydro_42_N"/>
</dbReference>
<dbReference type="InterPro" id="IPR017853">
    <property type="entry name" value="GH"/>
</dbReference>
<sequence length="523" mass="57707">MTGTRSVEALAEALRALKTRSGHSYEQIGRRAHLGRSTVHRYCSGASVPSEFGAIEHIAKACGADREELSRLYHLWVRADAARETPDADSEAREPGARRRRWPWWLPVALLCAVALVAAYAWFPTGDDRPVPARSAISAPSWTSAPIPIAPEFVGVTTNSNTGLMPSFPVGSVRLWNSSTGWHDLEPERGRYDWTVLDTLTGSARANGVPVTMTFGNTPDWAAPGSPRTPESDGSRRDPPQDMADWDRFVRAVVAHAGDRIGAYELWDIGSPPDFSGTVEQLVEMTRLGSRAIRELAPGAAVVCPGFADLWSPAGHDWMQRFSELGGFEHCDYASVKVNPRSASDPPETMIELHARIDATLHRGRGGIRLWNAGWAPEVTQQRRVEPERAADHAVRYFLASLWSDYERTYFYNWGSDRVPMVLQPLGYAPTKAGLFVGELQRWLTGAEITSCGQGERAGLPGNVWQCRFLRAGRPFVIRWTHDGTALLPPEPGTTRVRHLDGTSASPSERMPVTERPVLMEIG</sequence>
<keyword evidence="1" id="KW-0378">Hydrolase</keyword>
<keyword evidence="4" id="KW-1133">Transmembrane helix</keyword>
<dbReference type="GO" id="GO:0009341">
    <property type="term" value="C:beta-galactosidase complex"/>
    <property type="evidence" value="ECO:0007669"/>
    <property type="project" value="InterPro"/>
</dbReference>
<protein>
    <submittedName>
        <fullName evidence="6">Beta-galactosidase</fullName>
    </submittedName>
</protein>
<accession>A0A1I6S8U5</accession>
<dbReference type="Proteomes" id="UP000198852">
    <property type="component" value="Unassembled WGS sequence"/>
</dbReference>
<dbReference type="RefSeq" id="WP_175548103.1">
    <property type="nucleotide sequence ID" value="NZ_FOZX01000004.1"/>
</dbReference>
<evidence type="ECO:0000256" key="3">
    <source>
        <dbReference type="SAM" id="MobiDB-lite"/>
    </source>
</evidence>
<organism evidence="6 7">
    <name type="scientific">Saccharopolyspora flava</name>
    <dbReference type="NCBI Taxonomy" id="95161"/>
    <lineage>
        <taxon>Bacteria</taxon>
        <taxon>Bacillati</taxon>
        <taxon>Actinomycetota</taxon>
        <taxon>Actinomycetes</taxon>
        <taxon>Pseudonocardiales</taxon>
        <taxon>Pseudonocardiaceae</taxon>
        <taxon>Saccharopolyspora</taxon>
    </lineage>
</organism>
<keyword evidence="7" id="KW-1185">Reference proteome</keyword>
<dbReference type="GO" id="GO:0003677">
    <property type="term" value="F:DNA binding"/>
    <property type="evidence" value="ECO:0007669"/>
    <property type="project" value="InterPro"/>
</dbReference>
<keyword evidence="2" id="KW-0326">Glycosidase</keyword>
<dbReference type="STRING" id="95161.SAMN05660874_02995"/>
<dbReference type="Pfam" id="PF13560">
    <property type="entry name" value="HTH_31"/>
    <property type="match status" value="1"/>
</dbReference>
<dbReference type="AlphaFoldDB" id="A0A1I6S8U5"/>
<dbReference type="InterPro" id="IPR010982">
    <property type="entry name" value="Lambda_DNA-bd_dom_sf"/>
</dbReference>
<dbReference type="Gene3D" id="3.20.20.80">
    <property type="entry name" value="Glycosidases"/>
    <property type="match status" value="1"/>
</dbReference>
<dbReference type="SUPFAM" id="SSF47413">
    <property type="entry name" value="lambda repressor-like DNA-binding domains"/>
    <property type="match status" value="1"/>
</dbReference>
<dbReference type="Gene3D" id="1.10.260.40">
    <property type="entry name" value="lambda repressor-like DNA-binding domains"/>
    <property type="match status" value="1"/>
</dbReference>
<evidence type="ECO:0000256" key="4">
    <source>
        <dbReference type="SAM" id="Phobius"/>
    </source>
</evidence>
<feature type="domain" description="Glycoside hydrolase family 42 N-terminal" evidence="5">
    <location>
        <begin position="179"/>
        <end position="227"/>
    </location>
</feature>
<evidence type="ECO:0000256" key="1">
    <source>
        <dbReference type="ARBA" id="ARBA00022801"/>
    </source>
</evidence>
<name>A0A1I6S8U5_9PSEU</name>
<evidence type="ECO:0000256" key="2">
    <source>
        <dbReference type="ARBA" id="ARBA00023295"/>
    </source>
</evidence>
<dbReference type="InterPro" id="IPR051923">
    <property type="entry name" value="Glycosyl_Hydrolase_39"/>
</dbReference>
<proteinExistence type="predicted"/>
<feature type="region of interest" description="Disordered" evidence="3">
    <location>
        <begin position="216"/>
        <end position="243"/>
    </location>
</feature>
<dbReference type="EMBL" id="FOZX01000004">
    <property type="protein sequence ID" value="SFS73356.1"/>
    <property type="molecule type" value="Genomic_DNA"/>
</dbReference>
<dbReference type="Pfam" id="PF02449">
    <property type="entry name" value="Glyco_hydro_42"/>
    <property type="match status" value="1"/>
</dbReference>
<evidence type="ECO:0000313" key="7">
    <source>
        <dbReference type="Proteomes" id="UP000198852"/>
    </source>
</evidence>
<keyword evidence="4" id="KW-0472">Membrane</keyword>
<gene>
    <name evidence="6" type="ORF">SAMN05660874_02995</name>
</gene>
<feature type="compositionally biased region" description="Basic and acidic residues" evidence="3">
    <location>
        <begin position="230"/>
        <end position="243"/>
    </location>
</feature>
<keyword evidence="4" id="KW-0812">Transmembrane</keyword>
<reference evidence="7" key="1">
    <citation type="submission" date="2016-10" db="EMBL/GenBank/DDBJ databases">
        <authorList>
            <person name="Varghese N."/>
            <person name="Submissions S."/>
        </authorList>
    </citation>
    <scope>NUCLEOTIDE SEQUENCE [LARGE SCALE GENOMIC DNA]</scope>
    <source>
        <strain evidence="7">DSM 44771</strain>
    </source>
</reference>
<evidence type="ECO:0000259" key="5">
    <source>
        <dbReference type="Pfam" id="PF02449"/>
    </source>
</evidence>
<dbReference type="GO" id="GO:0005975">
    <property type="term" value="P:carbohydrate metabolic process"/>
    <property type="evidence" value="ECO:0007669"/>
    <property type="project" value="InterPro"/>
</dbReference>